<accession>A0AB39QAH7</accession>
<evidence type="ECO:0000313" key="1">
    <source>
        <dbReference type="EMBL" id="XDQ38378.1"/>
    </source>
</evidence>
<protein>
    <recommendedName>
        <fullName evidence="2">Transposase</fullName>
    </recommendedName>
</protein>
<reference evidence="1" key="1">
    <citation type="submission" date="2024-07" db="EMBL/GenBank/DDBJ databases">
        <authorList>
            <person name="Yu S.T."/>
        </authorList>
    </citation>
    <scope>NUCLEOTIDE SEQUENCE</scope>
    <source>
        <strain evidence="1">R28</strain>
    </source>
</reference>
<proteinExistence type="predicted"/>
<organism evidence="1">
    <name type="scientific">Streptomyces sp. R28</name>
    <dbReference type="NCBI Taxonomy" id="3238628"/>
    <lineage>
        <taxon>Bacteria</taxon>
        <taxon>Bacillati</taxon>
        <taxon>Actinomycetota</taxon>
        <taxon>Actinomycetes</taxon>
        <taxon>Kitasatosporales</taxon>
        <taxon>Streptomycetaceae</taxon>
        <taxon>Streptomyces</taxon>
    </lineage>
</organism>
<dbReference type="EMBL" id="CP163439">
    <property type="protein sequence ID" value="XDQ38378.1"/>
    <property type="molecule type" value="Genomic_DNA"/>
</dbReference>
<dbReference type="AlphaFoldDB" id="A0AB39QAH7"/>
<sequence length="54" mass="6420">MTSTWRRLTDRLAGKTEPEPLWAEGVPDRIDVPIRDWLYEVLRNYDMASPWRCG</sequence>
<evidence type="ECO:0008006" key="2">
    <source>
        <dbReference type="Google" id="ProtNLM"/>
    </source>
</evidence>
<name>A0AB39QAH7_9ACTN</name>
<dbReference type="RefSeq" id="WP_369173076.1">
    <property type="nucleotide sequence ID" value="NZ_CP163439.1"/>
</dbReference>
<gene>
    <name evidence="1" type="ORF">AB5J49_36265</name>
</gene>